<organism evidence="1 2">
    <name type="scientific">Puccinia striiformis f. sp. tritici</name>
    <dbReference type="NCBI Taxonomy" id="168172"/>
    <lineage>
        <taxon>Eukaryota</taxon>
        <taxon>Fungi</taxon>
        <taxon>Dikarya</taxon>
        <taxon>Basidiomycota</taxon>
        <taxon>Pucciniomycotina</taxon>
        <taxon>Pucciniomycetes</taxon>
        <taxon>Pucciniales</taxon>
        <taxon>Pucciniaceae</taxon>
        <taxon>Puccinia</taxon>
    </lineage>
</organism>
<gene>
    <name evidence="1" type="ORF">MJO28_000760</name>
</gene>
<comment type="caution">
    <text evidence="1">The sequence shown here is derived from an EMBL/GenBank/DDBJ whole genome shotgun (WGS) entry which is preliminary data.</text>
</comment>
<dbReference type="EMBL" id="CM045865">
    <property type="protein sequence ID" value="KAI7962666.1"/>
    <property type="molecule type" value="Genomic_DNA"/>
</dbReference>
<proteinExistence type="predicted"/>
<evidence type="ECO:0000313" key="2">
    <source>
        <dbReference type="Proteomes" id="UP001060170"/>
    </source>
</evidence>
<sequence>MGNDGKADPILLSLFANRFMSVAEAMGRSLQQTSISTNIKERLDYSCAIFAPNGDLVANAPHLPVHLGSMSFAVRYQIQHLRGQIFPGDVIMANHPQAGGSHLPDITLITPVFNEQTLVFFTASRAHHADIGGILPGSVVRESSQRIFLFFFPKYAVTIDEKRMPPTSTNIFEEGAQIKSFKIVTEGQYNQAELKKYLIDEPAKYEGCSGTRCFGDVESDLKAQIAANNKGVSLIYLLIDEYGLETVQAYMTHIRDNAELAIRNLLKQVVKERGSKQLHAIEYLDDGTPIELTVTIDDQNGSAIFDFEGTGHEMIGNLNTPKSVTYSTIIYCLRAMVDLDIPLNQGCLVPIEVRIPPNCFLDPSDTAAVVGGNVESSQVLTGVILKTFKACAASQSTCNNLTFGQGGKDKDGNHVAGWGYYETIAGGSGAGPTWTGTNGVHTHMTNTRITDPEILERRYPVILHQFSLRKGSGGSGEYNGGEGVVREIEFVEPIQCSILSERRVQRPYGMEGGEAGQLGMNLWIKKRRVEDGDLDESRSDGVDEDRIISLGGKRTVMMGKHDRIRIFTPGGGGWGVKQPDQPTKINAPSGDRSINQLRGSLQDRHYAAHSS</sequence>
<dbReference type="Proteomes" id="UP001060170">
    <property type="component" value="Chromosome 1"/>
</dbReference>
<evidence type="ECO:0000313" key="1">
    <source>
        <dbReference type="EMBL" id="KAI7962666.1"/>
    </source>
</evidence>
<reference evidence="2" key="2">
    <citation type="journal article" date="2018" name="Mol. Plant Microbe Interact.">
        <title>Genome sequence resources for the wheat stripe rust pathogen (Puccinia striiformis f. sp. tritici) and the barley stripe rust pathogen (Puccinia striiformis f. sp. hordei).</title>
        <authorList>
            <person name="Xia C."/>
            <person name="Wang M."/>
            <person name="Yin C."/>
            <person name="Cornejo O.E."/>
            <person name="Hulbert S.H."/>
            <person name="Chen X."/>
        </authorList>
    </citation>
    <scope>NUCLEOTIDE SEQUENCE [LARGE SCALE GENOMIC DNA]</scope>
    <source>
        <strain evidence="2">93-210</strain>
    </source>
</reference>
<protein>
    <submittedName>
        <fullName evidence="1">Uncharacterized protein</fullName>
    </submittedName>
</protein>
<keyword evidence="2" id="KW-1185">Reference proteome</keyword>
<accession>A0ACC0EYT4</accession>
<name>A0ACC0EYT4_9BASI</name>
<reference evidence="1 2" key="3">
    <citation type="journal article" date="2022" name="Microbiol. Spectr.">
        <title>Folding features and dynamics of 3D genome architecture in plant fungal pathogens.</title>
        <authorList>
            <person name="Xia C."/>
        </authorList>
    </citation>
    <scope>NUCLEOTIDE SEQUENCE [LARGE SCALE GENOMIC DNA]</scope>
    <source>
        <strain evidence="1 2">93-210</strain>
    </source>
</reference>
<reference evidence="2" key="1">
    <citation type="journal article" date="2018" name="BMC Genomics">
        <title>Genomic insights into host adaptation between the wheat stripe rust pathogen (Puccinia striiformis f. sp. tritici) and the barley stripe rust pathogen (Puccinia striiformis f. sp. hordei).</title>
        <authorList>
            <person name="Xia C."/>
            <person name="Wang M."/>
            <person name="Yin C."/>
            <person name="Cornejo O.E."/>
            <person name="Hulbert S.H."/>
            <person name="Chen X."/>
        </authorList>
    </citation>
    <scope>NUCLEOTIDE SEQUENCE [LARGE SCALE GENOMIC DNA]</scope>
    <source>
        <strain evidence="2">93-210</strain>
    </source>
</reference>